<reference evidence="7 8" key="1">
    <citation type="journal article" date="2021" name="Nat. Plants">
        <title>The Taxus genome provides insights into paclitaxel biosynthesis.</title>
        <authorList>
            <person name="Xiong X."/>
            <person name="Gou J."/>
            <person name="Liao Q."/>
            <person name="Li Y."/>
            <person name="Zhou Q."/>
            <person name="Bi G."/>
            <person name="Li C."/>
            <person name="Du R."/>
            <person name="Wang X."/>
            <person name="Sun T."/>
            <person name="Guo L."/>
            <person name="Liang H."/>
            <person name="Lu P."/>
            <person name="Wu Y."/>
            <person name="Zhang Z."/>
            <person name="Ro D.K."/>
            <person name="Shang Y."/>
            <person name="Huang S."/>
            <person name="Yan J."/>
        </authorList>
    </citation>
    <scope>NUCLEOTIDE SEQUENCE [LARGE SCALE GENOMIC DNA]</scope>
    <source>
        <strain evidence="7">Ta-2019</strain>
    </source>
</reference>
<dbReference type="GO" id="GO:0003700">
    <property type="term" value="F:DNA-binding transcription factor activity"/>
    <property type="evidence" value="ECO:0007669"/>
    <property type="project" value="InterPro"/>
</dbReference>
<keyword evidence="8" id="KW-1185">Reference proteome</keyword>
<accession>A0AA38LPS1</accession>
<dbReference type="Gene3D" id="4.10.280.10">
    <property type="entry name" value="Helix-loop-helix DNA-binding domain"/>
    <property type="match status" value="1"/>
</dbReference>
<dbReference type="InterPro" id="IPR036638">
    <property type="entry name" value="HLH_DNA-bd_sf"/>
</dbReference>
<evidence type="ECO:0000256" key="1">
    <source>
        <dbReference type="ARBA" id="ARBA00023015"/>
    </source>
</evidence>
<protein>
    <recommendedName>
        <fullName evidence="6">BHLH domain-containing protein</fullName>
    </recommendedName>
</protein>
<dbReference type="EMBL" id="JAHRHJ020000001">
    <property type="protein sequence ID" value="KAH9329017.1"/>
    <property type="molecule type" value="Genomic_DNA"/>
</dbReference>
<dbReference type="Proteomes" id="UP000824469">
    <property type="component" value="Unassembled WGS sequence"/>
</dbReference>
<dbReference type="SMART" id="SM00353">
    <property type="entry name" value="HLH"/>
    <property type="match status" value="1"/>
</dbReference>
<gene>
    <name evidence="7" type="ORF">KI387_001125</name>
</gene>
<dbReference type="PANTHER" id="PTHR45844">
    <property type="entry name" value="TRANSCRIPTION FACTOR BHLH30"/>
    <property type="match status" value="1"/>
</dbReference>
<dbReference type="FunFam" id="4.10.280.10:FF:000070">
    <property type="entry name" value="transcription factor bHLH30"/>
    <property type="match status" value="1"/>
</dbReference>
<sequence length="330" mass="35745">MCGKIFETNPSDVSYFSRQLQTGSTSSSSSMSGYGNNTTNGLQGAPFSLPWTIVPPVQWSNPPLLSCMAPSNNEASSSGFHGGFPYDSLRQSAVYGRKSGFGLNDHHDSSGMLLSNGPAGLLMDGHCHGLGLPAEMVNVGKMTAQERSDAKALAASKSHSEAERRRRERINTHLATLRTMLPSTTKTDKASLLAEVIEHVKDLKRQTAEIAEGSAVPTETDEVTVDPDPESRTLIKASVCCDDRPDLLSDLIKTLTTLNLRTLKAEITTLGGRVNNTLLLDHNDDNNNNSPSHTCIHDALRAVVERPNSEESPPGNKRQRLNPFNSMHLI</sequence>
<keyword evidence="2" id="KW-0238">DNA-binding</keyword>
<organism evidence="7 8">
    <name type="scientific">Taxus chinensis</name>
    <name type="common">Chinese yew</name>
    <name type="synonym">Taxus wallichiana var. chinensis</name>
    <dbReference type="NCBI Taxonomy" id="29808"/>
    <lineage>
        <taxon>Eukaryota</taxon>
        <taxon>Viridiplantae</taxon>
        <taxon>Streptophyta</taxon>
        <taxon>Embryophyta</taxon>
        <taxon>Tracheophyta</taxon>
        <taxon>Spermatophyta</taxon>
        <taxon>Pinopsida</taxon>
        <taxon>Pinidae</taxon>
        <taxon>Conifers II</taxon>
        <taxon>Cupressales</taxon>
        <taxon>Taxaceae</taxon>
        <taxon>Taxus</taxon>
    </lineage>
</organism>
<evidence type="ECO:0000256" key="2">
    <source>
        <dbReference type="ARBA" id="ARBA00023125"/>
    </source>
</evidence>
<feature type="domain" description="BHLH" evidence="6">
    <location>
        <begin position="154"/>
        <end position="203"/>
    </location>
</feature>
<evidence type="ECO:0000256" key="4">
    <source>
        <dbReference type="ARBA" id="ARBA00023242"/>
    </source>
</evidence>
<dbReference type="GO" id="GO:0046983">
    <property type="term" value="F:protein dimerization activity"/>
    <property type="evidence" value="ECO:0007669"/>
    <property type="project" value="InterPro"/>
</dbReference>
<evidence type="ECO:0000313" key="8">
    <source>
        <dbReference type="Proteomes" id="UP000824469"/>
    </source>
</evidence>
<dbReference type="SUPFAM" id="SSF47459">
    <property type="entry name" value="HLH, helix-loop-helix DNA-binding domain"/>
    <property type="match status" value="1"/>
</dbReference>
<comment type="caution">
    <text evidence="7">The sequence shown here is derived from an EMBL/GenBank/DDBJ whole genome shotgun (WGS) entry which is preliminary data.</text>
</comment>
<dbReference type="GO" id="GO:0003677">
    <property type="term" value="F:DNA binding"/>
    <property type="evidence" value="ECO:0007669"/>
    <property type="project" value="UniProtKB-KW"/>
</dbReference>
<dbReference type="InterPro" id="IPR045865">
    <property type="entry name" value="ACT-like_dom_sf"/>
</dbReference>
<evidence type="ECO:0000256" key="3">
    <source>
        <dbReference type="ARBA" id="ARBA00023163"/>
    </source>
</evidence>
<evidence type="ECO:0000256" key="5">
    <source>
        <dbReference type="SAM" id="MobiDB-lite"/>
    </source>
</evidence>
<keyword evidence="1" id="KW-0805">Transcription regulation</keyword>
<dbReference type="PROSITE" id="PS50888">
    <property type="entry name" value="BHLH"/>
    <property type="match status" value="1"/>
</dbReference>
<dbReference type="SUPFAM" id="SSF55021">
    <property type="entry name" value="ACT-like"/>
    <property type="match status" value="1"/>
</dbReference>
<dbReference type="PANTHER" id="PTHR45844:SF2">
    <property type="entry name" value="TRANSCRIPTION FACTOR BHLH30"/>
    <property type="match status" value="1"/>
</dbReference>
<keyword evidence="3" id="KW-0804">Transcription</keyword>
<dbReference type="AlphaFoldDB" id="A0AA38LPS1"/>
<evidence type="ECO:0000313" key="7">
    <source>
        <dbReference type="EMBL" id="KAH9329017.1"/>
    </source>
</evidence>
<dbReference type="OMA" id="YEHESSM"/>
<feature type="region of interest" description="Disordered" evidence="5">
    <location>
        <begin position="306"/>
        <end position="330"/>
    </location>
</feature>
<dbReference type="Pfam" id="PF00010">
    <property type="entry name" value="HLH"/>
    <property type="match status" value="1"/>
</dbReference>
<dbReference type="InterPro" id="IPR045847">
    <property type="entry name" value="AIG1-like"/>
</dbReference>
<evidence type="ECO:0000259" key="6">
    <source>
        <dbReference type="PROSITE" id="PS50888"/>
    </source>
</evidence>
<dbReference type="InterPro" id="IPR011598">
    <property type="entry name" value="bHLH_dom"/>
</dbReference>
<dbReference type="CDD" id="cd11455">
    <property type="entry name" value="bHLH_AtAIG1_like"/>
    <property type="match status" value="1"/>
</dbReference>
<keyword evidence="4" id="KW-0539">Nucleus</keyword>
<proteinExistence type="predicted"/>
<name>A0AA38LPS1_TAXCH</name>